<comment type="similarity">
    <text evidence="2 12">Belongs to the FGGY kinase family.</text>
</comment>
<evidence type="ECO:0000256" key="4">
    <source>
        <dbReference type="ARBA" id="ARBA00022679"/>
    </source>
</evidence>
<evidence type="ECO:0000259" key="14">
    <source>
        <dbReference type="Pfam" id="PF02782"/>
    </source>
</evidence>
<evidence type="ECO:0000256" key="10">
    <source>
        <dbReference type="ARBA" id="ARBA00052101"/>
    </source>
</evidence>
<dbReference type="NCBIfam" id="NF000756">
    <property type="entry name" value="PRK00047.1"/>
    <property type="match status" value="1"/>
</dbReference>
<evidence type="ECO:0000313" key="16">
    <source>
        <dbReference type="Proteomes" id="UP001367676"/>
    </source>
</evidence>
<evidence type="ECO:0000256" key="12">
    <source>
        <dbReference type="RuleBase" id="RU003733"/>
    </source>
</evidence>
<gene>
    <name evidence="15" type="ORF">V9T40_007909</name>
</gene>
<dbReference type="NCBIfam" id="TIGR01311">
    <property type="entry name" value="glycerol_kin"/>
    <property type="match status" value="1"/>
</dbReference>
<dbReference type="Proteomes" id="UP001367676">
    <property type="component" value="Unassembled WGS sequence"/>
</dbReference>
<dbReference type="PANTHER" id="PTHR10196">
    <property type="entry name" value="SUGAR KINASE"/>
    <property type="match status" value="1"/>
</dbReference>
<accession>A0AAN9TT44</accession>
<dbReference type="PIRSF" id="PIRSF000538">
    <property type="entry name" value="GlpK"/>
    <property type="match status" value="1"/>
</dbReference>
<dbReference type="InterPro" id="IPR018483">
    <property type="entry name" value="Carb_kinase_FGGY_CS"/>
</dbReference>
<dbReference type="PANTHER" id="PTHR10196:SF69">
    <property type="entry name" value="GLYCEROL KINASE"/>
    <property type="match status" value="1"/>
</dbReference>
<comment type="catalytic activity">
    <reaction evidence="10">
        <text>glycerol + ATP = sn-glycerol 3-phosphate + ADP + H(+)</text>
        <dbReference type="Rhea" id="RHEA:21644"/>
        <dbReference type="ChEBI" id="CHEBI:15378"/>
        <dbReference type="ChEBI" id="CHEBI:17754"/>
        <dbReference type="ChEBI" id="CHEBI:30616"/>
        <dbReference type="ChEBI" id="CHEBI:57597"/>
        <dbReference type="ChEBI" id="CHEBI:456216"/>
        <dbReference type="EC" id="2.7.1.30"/>
    </reaction>
</comment>
<evidence type="ECO:0000256" key="1">
    <source>
        <dbReference type="ARBA" id="ARBA00005190"/>
    </source>
</evidence>
<comment type="caution">
    <text evidence="15">The sequence shown here is derived from an EMBL/GenBank/DDBJ whole genome shotgun (WGS) entry which is preliminary data.</text>
</comment>
<dbReference type="InterPro" id="IPR000577">
    <property type="entry name" value="Carb_kinase_FGGY"/>
</dbReference>
<dbReference type="GO" id="GO:0005739">
    <property type="term" value="C:mitochondrion"/>
    <property type="evidence" value="ECO:0007669"/>
    <property type="project" value="TreeGrafter"/>
</dbReference>
<evidence type="ECO:0000256" key="6">
    <source>
        <dbReference type="ARBA" id="ARBA00022777"/>
    </source>
</evidence>
<dbReference type="EMBL" id="JBBCAQ010000008">
    <property type="protein sequence ID" value="KAK7602320.1"/>
    <property type="molecule type" value="Genomic_DNA"/>
</dbReference>
<feature type="domain" description="Carbohydrate kinase FGGY N-terminal" evidence="13">
    <location>
        <begin position="11"/>
        <end position="265"/>
    </location>
</feature>
<reference evidence="15 16" key="1">
    <citation type="submission" date="2024-03" db="EMBL/GenBank/DDBJ databases">
        <title>Adaptation during the transition from Ophiocordyceps entomopathogen to insect associate is accompanied by gene loss and intensified selection.</title>
        <authorList>
            <person name="Ward C.M."/>
            <person name="Onetto C.A."/>
            <person name="Borneman A.R."/>
        </authorList>
    </citation>
    <scope>NUCLEOTIDE SEQUENCE [LARGE SCALE GENOMIC DNA]</scope>
    <source>
        <strain evidence="15">AWRI1</strain>
        <tissue evidence="15">Single Adult Female</tissue>
    </source>
</reference>
<dbReference type="Pfam" id="PF02782">
    <property type="entry name" value="FGGY_C"/>
    <property type="match status" value="1"/>
</dbReference>
<comment type="pathway">
    <text evidence="1">Polyol metabolism; glycerol degradation via glycerol kinase pathway; sn-glycerol 3-phosphate from glycerol: step 1/1.</text>
</comment>
<dbReference type="InterPro" id="IPR018485">
    <property type="entry name" value="FGGY_C"/>
</dbReference>
<evidence type="ECO:0000259" key="13">
    <source>
        <dbReference type="Pfam" id="PF00370"/>
    </source>
</evidence>
<keyword evidence="5" id="KW-0547">Nucleotide-binding</keyword>
<dbReference type="PROSITE" id="PS00445">
    <property type="entry name" value="FGGY_KINASES_2"/>
    <property type="match status" value="1"/>
</dbReference>
<dbReference type="InterPro" id="IPR042018">
    <property type="entry name" value="GK1-3_metazoan-type"/>
</dbReference>
<dbReference type="InterPro" id="IPR043129">
    <property type="entry name" value="ATPase_NBD"/>
</dbReference>
<keyword evidence="7" id="KW-0319">Glycerol metabolism</keyword>
<evidence type="ECO:0000256" key="11">
    <source>
        <dbReference type="ARBA" id="ARBA00071571"/>
    </source>
</evidence>
<dbReference type="CDD" id="cd07792">
    <property type="entry name" value="ASKHA_NBD_FGGY_GK1-3-like"/>
    <property type="match status" value="1"/>
</dbReference>
<name>A0AAN9TT44_9HEMI</name>
<keyword evidence="16" id="KW-1185">Reference proteome</keyword>
<proteinExistence type="inferred from homology"/>
<dbReference type="EC" id="2.7.1.30" evidence="3"/>
<dbReference type="GO" id="GO:0004370">
    <property type="term" value="F:glycerol kinase activity"/>
    <property type="evidence" value="ECO:0007669"/>
    <property type="project" value="UniProtKB-EC"/>
</dbReference>
<evidence type="ECO:0000256" key="3">
    <source>
        <dbReference type="ARBA" id="ARBA00012099"/>
    </source>
</evidence>
<evidence type="ECO:0000256" key="8">
    <source>
        <dbReference type="ARBA" id="ARBA00022840"/>
    </source>
</evidence>
<dbReference type="GO" id="GO:0006641">
    <property type="term" value="P:triglyceride metabolic process"/>
    <property type="evidence" value="ECO:0007669"/>
    <property type="project" value="TreeGrafter"/>
</dbReference>
<keyword evidence="4 12" id="KW-0808">Transferase</keyword>
<dbReference type="GO" id="GO:0005524">
    <property type="term" value="F:ATP binding"/>
    <property type="evidence" value="ECO:0007669"/>
    <property type="project" value="UniProtKB-KW"/>
</dbReference>
<feature type="domain" description="Carbohydrate kinase FGGY C-terminal" evidence="14">
    <location>
        <begin position="276"/>
        <end position="464"/>
    </location>
</feature>
<evidence type="ECO:0000256" key="9">
    <source>
        <dbReference type="ARBA" id="ARBA00043149"/>
    </source>
</evidence>
<organism evidence="15 16">
    <name type="scientific">Parthenolecanium corni</name>
    <dbReference type="NCBI Taxonomy" id="536013"/>
    <lineage>
        <taxon>Eukaryota</taxon>
        <taxon>Metazoa</taxon>
        <taxon>Ecdysozoa</taxon>
        <taxon>Arthropoda</taxon>
        <taxon>Hexapoda</taxon>
        <taxon>Insecta</taxon>
        <taxon>Pterygota</taxon>
        <taxon>Neoptera</taxon>
        <taxon>Paraneoptera</taxon>
        <taxon>Hemiptera</taxon>
        <taxon>Sternorrhyncha</taxon>
        <taxon>Coccoidea</taxon>
        <taxon>Coccidae</taxon>
        <taxon>Parthenolecanium</taxon>
    </lineage>
</organism>
<sequence length="553" mass="61639">MSLSSRFGPLIGSIDESTDNARFFIFAANTAEMLTYHQVDVTSIHPQDGWVEHNPREILTAVLRCIDVAIENLRHLDIDPVDIAAIGVANQRETVIVWDKISGKPLYNAISWLDVRNADTVKHFISKSKRENPEYLKPICGLPMSTYFSALKLRWLIDNVPEVKKAILEKRCLFGNVDSWLIWNLTGGVNSGVHVTDVTNASRTMLMNLGTLRWDPVLLRFFDIPVEILPKILSSSEIYGYIVERLLHGVPISGCLGNQQAALVGQMCFSKGQIKYTYGAGSFLLYNTGKMKIVSDHGLLTTVAYQFGPESAPIYALEGYVSVGSAVLSWLKENLNIFDDISDLHRIASTASNELYFVPAFRGLDAPYWKPDARSAMFGLNEHTRKSDILKATLEAVCYQTKDILEALANDCGESCATKLFVDGNVMGNDYILQLLADILGIPVVRPIMAETTALGAAIAAGMADGIKVWDINRVQPTPNDVFHPLISENERSIKYFKWKMAVNKSLDWEINSHVITKNCIDSNHKKMLNMIPGSMFLMSSFGLLLLSEYFAR</sequence>
<protein>
    <recommendedName>
        <fullName evidence="11">Probable glycerol kinase</fullName>
        <ecNumber evidence="3">2.7.1.30</ecNumber>
    </recommendedName>
    <alternativeName>
        <fullName evidence="9">ATP:glycerol 3-phosphotransferase</fullName>
    </alternativeName>
</protein>
<dbReference type="Gene3D" id="3.30.420.40">
    <property type="match status" value="2"/>
</dbReference>
<dbReference type="InterPro" id="IPR005999">
    <property type="entry name" value="Glycerol_kin"/>
</dbReference>
<dbReference type="FunFam" id="3.30.420.40:FF:000177">
    <property type="entry name" value="Glycerol kinase"/>
    <property type="match status" value="1"/>
</dbReference>
<evidence type="ECO:0000256" key="2">
    <source>
        <dbReference type="ARBA" id="ARBA00009156"/>
    </source>
</evidence>
<dbReference type="PROSITE" id="PS00933">
    <property type="entry name" value="FGGY_KINASES_1"/>
    <property type="match status" value="1"/>
</dbReference>
<dbReference type="Pfam" id="PF00370">
    <property type="entry name" value="FGGY_N"/>
    <property type="match status" value="1"/>
</dbReference>
<evidence type="ECO:0000256" key="7">
    <source>
        <dbReference type="ARBA" id="ARBA00022798"/>
    </source>
</evidence>
<dbReference type="GO" id="GO:0046167">
    <property type="term" value="P:glycerol-3-phosphate biosynthetic process"/>
    <property type="evidence" value="ECO:0007669"/>
    <property type="project" value="TreeGrafter"/>
</dbReference>
<dbReference type="GO" id="GO:0006071">
    <property type="term" value="P:glycerol metabolic process"/>
    <property type="evidence" value="ECO:0007669"/>
    <property type="project" value="UniProtKB-KW"/>
</dbReference>
<keyword evidence="6 12" id="KW-0418">Kinase</keyword>
<evidence type="ECO:0000256" key="5">
    <source>
        <dbReference type="ARBA" id="ARBA00022741"/>
    </source>
</evidence>
<dbReference type="InterPro" id="IPR018484">
    <property type="entry name" value="FGGY_N"/>
</dbReference>
<dbReference type="SUPFAM" id="SSF53067">
    <property type="entry name" value="Actin-like ATPase domain"/>
    <property type="match status" value="2"/>
</dbReference>
<dbReference type="AlphaFoldDB" id="A0AAN9TT44"/>
<evidence type="ECO:0000313" key="15">
    <source>
        <dbReference type="EMBL" id="KAK7602320.1"/>
    </source>
</evidence>
<keyword evidence="8" id="KW-0067">ATP-binding</keyword>